<evidence type="ECO:0000256" key="1">
    <source>
        <dbReference type="SAM" id="SignalP"/>
    </source>
</evidence>
<evidence type="ECO:0000313" key="3">
    <source>
        <dbReference type="Proteomes" id="UP000234323"/>
    </source>
</evidence>
<feature type="signal peptide" evidence="1">
    <location>
        <begin position="1"/>
        <end position="22"/>
    </location>
</feature>
<dbReference type="Proteomes" id="UP000234323">
    <property type="component" value="Unassembled WGS sequence"/>
</dbReference>
<protein>
    <submittedName>
        <fullName evidence="2">Uncharacterized protein</fullName>
    </submittedName>
</protein>
<gene>
    <name evidence="2" type="ORF">RhiirA4_467317</name>
</gene>
<organism evidence="2 3">
    <name type="scientific">Rhizophagus irregularis</name>
    <dbReference type="NCBI Taxonomy" id="588596"/>
    <lineage>
        <taxon>Eukaryota</taxon>
        <taxon>Fungi</taxon>
        <taxon>Fungi incertae sedis</taxon>
        <taxon>Mucoromycota</taxon>
        <taxon>Glomeromycotina</taxon>
        <taxon>Glomeromycetes</taxon>
        <taxon>Glomerales</taxon>
        <taxon>Glomeraceae</taxon>
        <taxon>Rhizophagus</taxon>
    </lineage>
</organism>
<keyword evidence="1" id="KW-0732">Signal</keyword>
<dbReference type="EMBL" id="LLXI01000911">
    <property type="protein sequence ID" value="PKY50710.1"/>
    <property type="molecule type" value="Genomic_DNA"/>
</dbReference>
<keyword evidence="3" id="KW-1185">Reference proteome</keyword>
<proteinExistence type="predicted"/>
<reference evidence="2 3" key="1">
    <citation type="submission" date="2015-10" db="EMBL/GenBank/DDBJ databases">
        <title>Genome analyses suggest a sexual origin of heterokaryosis in a supposedly ancient asexual fungus.</title>
        <authorList>
            <person name="Ropars J."/>
            <person name="Sedzielewska K."/>
            <person name="Noel J."/>
            <person name="Charron P."/>
            <person name="Farinelli L."/>
            <person name="Marton T."/>
            <person name="Kruger M."/>
            <person name="Pelin A."/>
            <person name="Brachmann A."/>
            <person name="Corradi N."/>
        </authorList>
    </citation>
    <scope>NUCLEOTIDE SEQUENCE [LARGE SCALE GENOMIC DNA]</scope>
    <source>
        <strain evidence="2 3">A4</strain>
    </source>
</reference>
<accession>A0A2I1GVN9</accession>
<comment type="caution">
    <text evidence="2">The sequence shown here is derived from an EMBL/GenBank/DDBJ whole genome shotgun (WGS) entry which is preliminary data.</text>
</comment>
<evidence type="ECO:0000313" key="2">
    <source>
        <dbReference type="EMBL" id="PKY50710.1"/>
    </source>
</evidence>
<feature type="chain" id="PRO_5014126698" evidence="1">
    <location>
        <begin position="23"/>
        <end position="178"/>
    </location>
</feature>
<name>A0A2I1GVN9_9GLOM</name>
<sequence length="178" mass="20215">MTLRMVTWFLGSLLELFLLSEALFLIPQDDFPKENLKVKQTSLFEHMVYIYPNPCTICGNPSHRFDKCDASHKTDSNNLSTSSNLDLANVFTFSSVQQQVLMTDDGEITEDKSSSEKKSTSKIRKWQKLEEKGIANETGAEEDIHIKLSQLSPQSEFKDFLSSDDHESDLFLSDAPLK</sequence>
<dbReference type="AlphaFoldDB" id="A0A2I1GVN9"/>